<organism evidence="1 2">
    <name type="scientific">Pedosphaera parvula (strain Ellin514)</name>
    <dbReference type="NCBI Taxonomy" id="320771"/>
    <lineage>
        <taxon>Bacteria</taxon>
        <taxon>Pseudomonadati</taxon>
        <taxon>Verrucomicrobiota</taxon>
        <taxon>Pedosphaerae</taxon>
        <taxon>Pedosphaerales</taxon>
        <taxon>Pedosphaeraceae</taxon>
        <taxon>Pedosphaera</taxon>
    </lineage>
</organism>
<dbReference type="EMBL" id="ABOX02000078">
    <property type="protein sequence ID" value="EEF57242.1"/>
    <property type="molecule type" value="Genomic_DNA"/>
</dbReference>
<proteinExistence type="predicted"/>
<gene>
    <name evidence="1" type="ORF">Cflav_PD0288</name>
</gene>
<accession>B9XSE2</accession>
<dbReference type="AlphaFoldDB" id="B9XSE2"/>
<evidence type="ECO:0000313" key="2">
    <source>
        <dbReference type="Proteomes" id="UP000003688"/>
    </source>
</evidence>
<comment type="caution">
    <text evidence="1">The sequence shown here is derived from an EMBL/GenBank/DDBJ whole genome shotgun (WGS) entry which is preliminary data.</text>
</comment>
<sequence>MNIKANGKFRFKVAESSKNMELRENGVMIHSTSMKRMNNRNF</sequence>
<name>B9XSE2_PEDPL</name>
<keyword evidence="2" id="KW-1185">Reference proteome</keyword>
<reference evidence="1 2" key="1">
    <citation type="journal article" date="2011" name="J. Bacteriol.">
        <title>Genome sequence of 'Pedosphaera parvula' Ellin514, an aerobic Verrucomicrobial isolate from pasture soil.</title>
        <authorList>
            <person name="Kant R."/>
            <person name="van Passel M.W."/>
            <person name="Sangwan P."/>
            <person name="Palva A."/>
            <person name="Lucas S."/>
            <person name="Copeland A."/>
            <person name="Lapidus A."/>
            <person name="Glavina Del Rio T."/>
            <person name="Dalin E."/>
            <person name="Tice H."/>
            <person name="Bruce D."/>
            <person name="Goodwin L."/>
            <person name="Pitluck S."/>
            <person name="Chertkov O."/>
            <person name="Larimer F.W."/>
            <person name="Land M.L."/>
            <person name="Hauser L."/>
            <person name="Brettin T.S."/>
            <person name="Detter J.C."/>
            <person name="Han S."/>
            <person name="de Vos W.M."/>
            <person name="Janssen P.H."/>
            <person name="Smidt H."/>
        </authorList>
    </citation>
    <scope>NUCLEOTIDE SEQUENCE [LARGE SCALE GENOMIC DNA]</scope>
    <source>
        <strain evidence="1 2">Ellin514</strain>
    </source>
</reference>
<dbReference type="Proteomes" id="UP000003688">
    <property type="component" value="Unassembled WGS sequence"/>
</dbReference>
<dbReference type="STRING" id="320771.Cflav_PD0288"/>
<evidence type="ECO:0000313" key="1">
    <source>
        <dbReference type="EMBL" id="EEF57242.1"/>
    </source>
</evidence>
<protein>
    <submittedName>
        <fullName evidence="1">Uncharacterized protein</fullName>
    </submittedName>
</protein>